<dbReference type="CDD" id="cd06267">
    <property type="entry name" value="PBP1_LacI_sugar_binding-like"/>
    <property type="match status" value="1"/>
</dbReference>
<dbReference type="SUPFAM" id="SSF47413">
    <property type="entry name" value="lambda repressor-like DNA-binding domains"/>
    <property type="match status" value="1"/>
</dbReference>
<keyword evidence="3" id="KW-0804">Transcription</keyword>
<organism evidence="5 6">
    <name type="scientific">Devosia elaeis</name>
    <dbReference type="NCBI Taxonomy" id="1770058"/>
    <lineage>
        <taxon>Bacteria</taxon>
        <taxon>Pseudomonadati</taxon>
        <taxon>Pseudomonadota</taxon>
        <taxon>Alphaproteobacteria</taxon>
        <taxon>Hyphomicrobiales</taxon>
        <taxon>Devosiaceae</taxon>
        <taxon>Devosia</taxon>
    </lineage>
</organism>
<evidence type="ECO:0000256" key="2">
    <source>
        <dbReference type="ARBA" id="ARBA00023125"/>
    </source>
</evidence>
<dbReference type="Gene3D" id="1.10.260.40">
    <property type="entry name" value="lambda repressor-like DNA-binding domains"/>
    <property type="match status" value="1"/>
</dbReference>
<dbReference type="PANTHER" id="PTHR30146:SF109">
    <property type="entry name" value="HTH-TYPE TRANSCRIPTIONAL REGULATOR GALS"/>
    <property type="match status" value="1"/>
</dbReference>
<comment type="caution">
    <text evidence="5">The sequence shown here is derived from an EMBL/GenBank/DDBJ whole genome shotgun (WGS) entry which is preliminary data.</text>
</comment>
<dbReference type="EMBL" id="LVVY01000075">
    <property type="protein sequence ID" value="OAM77892.1"/>
    <property type="molecule type" value="Genomic_DNA"/>
</dbReference>
<proteinExistence type="predicted"/>
<evidence type="ECO:0000256" key="1">
    <source>
        <dbReference type="ARBA" id="ARBA00023015"/>
    </source>
</evidence>
<dbReference type="InterPro" id="IPR000843">
    <property type="entry name" value="HTH_LacI"/>
</dbReference>
<dbReference type="GO" id="GO:0003700">
    <property type="term" value="F:DNA-binding transcription factor activity"/>
    <property type="evidence" value="ECO:0007669"/>
    <property type="project" value="TreeGrafter"/>
</dbReference>
<evidence type="ECO:0000259" key="4">
    <source>
        <dbReference type="PROSITE" id="PS50932"/>
    </source>
</evidence>
<dbReference type="AlphaFoldDB" id="A0A178HYI9"/>
<feature type="domain" description="HTH lacI-type" evidence="4">
    <location>
        <begin position="1"/>
        <end position="35"/>
    </location>
</feature>
<dbReference type="Pfam" id="PF13377">
    <property type="entry name" value="Peripla_BP_3"/>
    <property type="match status" value="1"/>
</dbReference>
<keyword evidence="2" id="KW-0238">DNA-binding</keyword>
<dbReference type="Proteomes" id="UP000078389">
    <property type="component" value="Unassembled WGS sequence"/>
</dbReference>
<dbReference type="PROSITE" id="PS50932">
    <property type="entry name" value="HTH_LACI_2"/>
    <property type="match status" value="1"/>
</dbReference>
<evidence type="ECO:0000313" key="5">
    <source>
        <dbReference type="EMBL" id="OAM77892.1"/>
    </source>
</evidence>
<dbReference type="InterPro" id="IPR010982">
    <property type="entry name" value="Lambda_DNA-bd_dom_sf"/>
</dbReference>
<dbReference type="STRING" id="1770058.A3840_07970"/>
<keyword evidence="6" id="KW-1185">Reference proteome</keyword>
<dbReference type="GO" id="GO:0000976">
    <property type="term" value="F:transcription cis-regulatory region binding"/>
    <property type="evidence" value="ECO:0007669"/>
    <property type="project" value="TreeGrafter"/>
</dbReference>
<dbReference type="PANTHER" id="PTHR30146">
    <property type="entry name" value="LACI-RELATED TRANSCRIPTIONAL REPRESSOR"/>
    <property type="match status" value="1"/>
</dbReference>
<reference evidence="5 6" key="1">
    <citation type="submission" date="2016-03" db="EMBL/GenBank/DDBJ databases">
        <title>Genome sequencing of Devosia sp. S37.</title>
        <authorList>
            <person name="Mohd Nor M."/>
        </authorList>
    </citation>
    <scope>NUCLEOTIDE SEQUENCE [LARGE SCALE GENOMIC DNA]</scope>
    <source>
        <strain evidence="5 6">S37</strain>
    </source>
</reference>
<dbReference type="CDD" id="cd01392">
    <property type="entry name" value="HTH_LacI"/>
    <property type="match status" value="1"/>
</dbReference>
<evidence type="ECO:0000256" key="3">
    <source>
        <dbReference type="ARBA" id="ARBA00023163"/>
    </source>
</evidence>
<accession>A0A178HYI9</accession>
<sequence length="319" mass="34787">MAGNGYVSEANRKAIEAAIAELGYRPNTLAQALRSNRSNVIGAVFVDVGTPYFANMIYGLQRAARPAGKALMVSSGYADQDEEARAVIELIDRSCDGIIVYLERPMRADVVEMLRRSQIPVVSIGHKPSPVSRGQVILDNFGGARAAMRHLLEQGHRRIVHLSGQADFGDTIARRDGMVAALNEFGMNMDDLHIVGGEFHQEFGYSATLDLLNERRDFTAVFAGDDDIAAGVLLALRQRGIRVPEDISVIGFDDAFHARHMWPPLTTVRQPMDALGDAAARLLLELLARPDSGPLEARIDTELVVRSSVAAPAMQREDA</sequence>
<gene>
    <name evidence="5" type="ORF">A3840_07970</name>
</gene>
<keyword evidence="1" id="KW-0805">Transcription regulation</keyword>
<dbReference type="InterPro" id="IPR046335">
    <property type="entry name" value="LacI/GalR-like_sensor"/>
</dbReference>
<protein>
    <recommendedName>
        <fullName evidence="4">HTH lacI-type domain-containing protein</fullName>
    </recommendedName>
</protein>
<evidence type="ECO:0000313" key="6">
    <source>
        <dbReference type="Proteomes" id="UP000078389"/>
    </source>
</evidence>
<dbReference type="Gene3D" id="3.40.50.2300">
    <property type="match status" value="2"/>
</dbReference>
<dbReference type="InterPro" id="IPR028082">
    <property type="entry name" value="Peripla_BP_I"/>
</dbReference>
<dbReference type="SUPFAM" id="SSF53822">
    <property type="entry name" value="Periplasmic binding protein-like I"/>
    <property type="match status" value="1"/>
</dbReference>
<name>A0A178HYI9_9HYPH</name>
<dbReference type="SMART" id="SM00354">
    <property type="entry name" value="HTH_LACI"/>
    <property type="match status" value="1"/>
</dbReference>